<evidence type="ECO:0000313" key="2">
    <source>
        <dbReference type="Proteomes" id="UP000092666"/>
    </source>
</evidence>
<sequence length="178" mass="19743">MSDPQPNYMTPLPPQQVQGYNGPYVSNTAWIAEQNNQREHARYEEAVAMTAIPGQGRAATWMSTEWFPYTTDVAGTGIKEAEFTSFQQDCQDCIKQGNTAVFSLCSTILTISTLGCFYCCNPEGAFHKPLRDIEETTLALGQICRKHNAHLGHVGIKASYLVQYIPGVGIKFELHHLA</sequence>
<name>A0A1B9GMX1_9TREE</name>
<gene>
    <name evidence="1" type="ORF">I316_05870</name>
</gene>
<reference evidence="2" key="2">
    <citation type="submission" date="2013-12" db="EMBL/GenBank/DDBJ databases">
        <title>Evolution of pathogenesis and genome organization in the Tremellales.</title>
        <authorList>
            <person name="Cuomo C."/>
            <person name="Litvintseva A."/>
            <person name="Heitman J."/>
            <person name="Chen Y."/>
            <person name="Sun S."/>
            <person name="Springer D."/>
            <person name="Dromer F."/>
            <person name="Young S."/>
            <person name="Zeng Q."/>
            <person name="Chapman S."/>
            <person name="Gujja S."/>
            <person name="Saif S."/>
            <person name="Birren B."/>
        </authorList>
    </citation>
    <scope>NUCLEOTIDE SEQUENCE [LARGE SCALE GENOMIC DNA]</scope>
    <source>
        <strain evidence="2">BCC8398</strain>
    </source>
</reference>
<proteinExistence type="predicted"/>
<keyword evidence="2" id="KW-1185">Reference proteome</keyword>
<organism evidence="1 2">
    <name type="scientific">Kwoniella heveanensis BCC8398</name>
    <dbReference type="NCBI Taxonomy" id="1296120"/>
    <lineage>
        <taxon>Eukaryota</taxon>
        <taxon>Fungi</taxon>
        <taxon>Dikarya</taxon>
        <taxon>Basidiomycota</taxon>
        <taxon>Agaricomycotina</taxon>
        <taxon>Tremellomycetes</taxon>
        <taxon>Tremellales</taxon>
        <taxon>Cryptococcaceae</taxon>
        <taxon>Kwoniella</taxon>
    </lineage>
</organism>
<evidence type="ECO:0000313" key="1">
    <source>
        <dbReference type="EMBL" id="OCF32444.1"/>
    </source>
</evidence>
<dbReference type="EMBL" id="KI669508">
    <property type="protein sequence ID" value="OCF32444.1"/>
    <property type="molecule type" value="Genomic_DNA"/>
</dbReference>
<accession>A0A1B9GMX1</accession>
<reference evidence="1 2" key="1">
    <citation type="submission" date="2013-07" db="EMBL/GenBank/DDBJ databases">
        <title>The Genome Sequence of Cryptococcus heveanensis BCC8398.</title>
        <authorList>
            <consortium name="The Broad Institute Genome Sequencing Platform"/>
            <person name="Cuomo C."/>
            <person name="Litvintseva A."/>
            <person name="Chen Y."/>
            <person name="Heitman J."/>
            <person name="Sun S."/>
            <person name="Springer D."/>
            <person name="Dromer F."/>
            <person name="Young S.K."/>
            <person name="Zeng Q."/>
            <person name="Gargeya S."/>
            <person name="Fitzgerald M."/>
            <person name="Abouelleil A."/>
            <person name="Alvarado L."/>
            <person name="Berlin A.M."/>
            <person name="Chapman S.B."/>
            <person name="Dewar J."/>
            <person name="Goldberg J."/>
            <person name="Griggs A."/>
            <person name="Gujja S."/>
            <person name="Hansen M."/>
            <person name="Howarth C."/>
            <person name="Imamovic A."/>
            <person name="Larimer J."/>
            <person name="McCowan C."/>
            <person name="Murphy C."/>
            <person name="Pearson M."/>
            <person name="Priest M."/>
            <person name="Roberts A."/>
            <person name="Saif S."/>
            <person name="Shea T."/>
            <person name="Sykes S."/>
            <person name="Wortman J."/>
            <person name="Nusbaum C."/>
            <person name="Birren B."/>
        </authorList>
    </citation>
    <scope>NUCLEOTIDE SEQUENCE [LARGE SCALE GENOMIC DNA]</scope>
    <source>
        <strain evidence="1 2">BCC8398</strain>
    </source>
</reference>
<dbReference type="AlphaFoldDB" id="A0A1B9GMX1"/>
<protein>
    <submittedName>
        <fullName evidence="1">Uncharacterized protein</fullName>
    </submittedName>
</protein>
<dbReference type="Proteomes" id="UP000092666">
    <property type="component" value="Unassembled WGS sequence"/>
</dbReference>